<reference evidence="1 2" key="1">
    <citation type="journal article" date="2014" name="FEMS Microbiol. Ecol.">
        <title>Sphaerotilus natans encrusted with nanoball-shaped Fe(III) oxide minerals formed by nitrate-reducing mixotrophic Fe(II) oxidation.</title>
        <authorList>
            <person name="Park S."/>
            <person name="Kim D.H."/>
            <person name="Lee J.H."/>
            <person name="Hur H.G."/>
        </authorList>
    </citation>
    <scope>NUCLEOTIDE SEQUENCE [LARGE SCALE GENOMIC DNA]</scope>
    <source>
        <strain evidence="1 2">DSM 6575</strain>
    </source>
</reference>
<dbReference type="EMBL" id="AZRA01000129">
    <property type="protein sequence ID" value="KDB50538.1"/>
    <property type="molecule type" value="Genomic_DNA"/>
</dbReference>
<sequence length="129" mass="14113">MISRYDLTTAVEIAARHIAPDDVDACAERLRIAAVPALLQWCPALENPWRVAAVLCWCDMVGAGRLERSGLRLAVHAKNWSGAALEIRRRVLTRGRIDPDRFEARAVLAEMMLRGGPAEKDEAPGKAGA</sequence>
<name>A0A059KHI4_9BURK</name>
<keyword evidence="2" id="KW-1185">Reference proteome</keyword>
<proteinExistence type="predicted"/>
<evidence type="ECO:0000313" key="1">
    <source>
        <dbReference type="EMBL" id="KDB50538.1"/>
    </source>
</evidence>
<evidence type="ECO:0000313" key="2">
    <source>
        <dbReference type="Proteomes" id="UP000026714"/>
    </source>
</evidence>
<comment type="caution">
    <text evidence="1">The sequence shown here is derived from an EMBL/GenBank/DDBJ whole genome shotgun (WGS) entry which is preliminary data.</text>
</comment>
<dbReference type="Proteomes" id="UP000026714">
    <property type="component" value="Unassembled WGS sequence"/>
</dbReference>
<gene>
    <name evidence="1" type="ORF">X805_38720</name>
</gene>
<dbReference type="RefSeq" id="WP_051632283.1">
    <property type="nucleotide sequence ID" value="NZ_AZRA01000129.1"/>
</dbReference>
<dbReference type="AlphaFoldDB" id="A0A059KHI4"/>
<dbReference type="STRING" id="34103.SAMN05421778_11448"/>
<protein>
    <submittedName>
        <fullName evidence="1">Uncharacterized protein</fullName>
    </submittedName>
</protein>
<organism evidence="1 2">
    <name type="scientific">Sphaerotilus natans subsp. natans DSM 6575</name>
    <dbReference type="NCBI Taxonomy" id="1286631"/>
    <lineage>
        <taxon>Bacteria</taxon>
        <taxon>Pseudomonadati</taxon>
        <taxon>Pseudomonadota</taxon>
        <taxon>Betaproteobacteria</taxon>
        <taxon>Burkholderiales</taxon>
        <taxon>Sphaerotilaceae</taxon>
        <taxon>Sphaerotilus</taxon>
    </lineage>
</organism>
<accession>A0A059KHI4</accession>